<dbReference type="Pfam" id="PF01607">
    <property type="entry name" value="CBM_14"/>
    <property type="match status" value="1"/>
</dbReference>
<dbReference type="EMBL" id="CP092864">
    <property type="protein sequence ID" value="UYV62608.1"/>
    <property type="molecule type" value="Genomic_DNA"/>
</dbReference>
<reference evidence="2 3" key="1">
    <citation type="submission" date="2022-01" db="EMBL/GenBank/DDBJ databases">
        <title>A chromosomal length assembly of Cordylochernes scorpioides.</title>
        <authorList>
            <person name="Zeh D."/>
            <person name="Zeh J."/>
        </authorList>
    </citation>
    <scope>NUCLEOTIDE SEQUENCE [LARGE SCALE GENOMIC DNA]</scope>
    <source>
        <strain evidence="2">IN4F17</strain>
        <tissue evidence="2">Whole Body</tissue>
    </source>
</reference>
<gene>
    <name evidence="2" type="ORF">LAZ67_2001301</name>
</gene>
<dbReference type="InterPro" id="IPR002557">
    <property type="entry name" value="Chitin-bd_dom"/>
</dbReference>
<dbReference type="InterPro" id="IPR036508">
    <property type="entry name" value="Chitin-bd_dom_sf"/>
</dbReference>
<dbReference type="PANTHER" id="PTHR22933:SF44">
    <property type="entry name" value="RE15157P"/>
    <property type="match status" value="1"/>
</dbReference>
<proteinExistence type="predicted"/>
<dbReference type="PROSITE" id="PS50940">
    <property type="entry name" value="CHIT_BIND_II"/>
    <property type="match status" value="1"/>
</dbReference>
<dbReference type="InterPro" id="IPR052976">
    <property type="entry name" value="Scoloptoxin-like"/>
</dbReference>
<feature type="domain" description="Chitin-binding type-2" evidence="1">
    <location>
        <begin position="10"/>
        <end position="68"/>
    </location>
</feature>
<dbReference type="SMART" id="SM00494">
    <property type="entry name" value="ChtBD2"/>
    <property type="match status" value="1"/>
</dbReference>
<evidence type="ECO:0000313" key="2">
    <source>
        <dbReference type="EMBL" id="UYV62608.1"/>
    </source>
</evidence>
<dbReference type="Proteomes" id="UP001235939">
    <property type="component" value="Chromosome 02"/>
</dbReference>
<sequence length="108" mass="12328">MIFKMVPAEVFTCAGRPPGYYADVRSGCAMYHTCNMGGGQHVFTCPNGTLFHQEMLVCNYSRMVNCTSMERRYKSTAHIFERHSQKCSPCLTFYVRDKARCIPCVVPR</sequence>
<organism evidence="2 3">
    <name type="scientific">Cordylochernes scorpioides</name>
    <dbReference type="NCBI Taxonomy" id="51811"/>
    <lineage>
        <taxon>Eukaryota</taxon>
        <taxon>Metazoa</taxon>
        <taxon>Ecdysozoa</taxon>
        <taxon>Arthropoda</taxon>
        <taxon>Chelicerata</taxon>
        <taxon>Arachnida</taxon>
        <taxon>Pseudoscorpiones</taxon>
        <taxon>Cheliferoidea</taxon>
        <taxon>Chernetidae</taxon>
        <taxon>Cordylochernes</taxon>
    </lineage>
</organism>
<keyword evidence="3" id="KW-1185">Reference proteome</keyword>
<name>A0ABY6K409_9ARAC</name>
<dbReference type="Gene3D" id="2.170.140.10">
    <property type="entry name" value="Chitin binding domain"/>
    <property type="match status" value="1"/>
</dbReference>
<evidence type="ECO:0000313" key="3">
    <source>
        <dbReference type="Proteomes" id="UP001235939"/>
    </source>
</evidence>
<dbReference type="SUPFAM" id="SSF57625">
    <property type="entry name" value="Invertebrate chitin-binding proteins"/>
    <property type="match status" value="1"/>
</dbReference>
<evidence type="ECO:0000259" key="1">
    <source>
        <dbReference type="PROSITE" id="PS50940"/>
    </source>
</evidence>
<accession>A0ABY6K409</accession>
<dbReference type="PANTHER" id="PTHR22933">
    <property type="entry name" value="FI18007P1-RELATED"/>
    <property type="match status" value="1"/>
</dbReference>
<protein>
    <recommendedName>
        <fullName evidence="1">Chitin-binding type-2 domain-containing protein</fullName>
    </recommendedName>
</protein>